<proteinExistence type="predicted"/>
<dbReference type="AlphaFoldDB" id="A0A931G771"/>
<evidence type="ECO:0000313" key="3">
    <source>
        <dbReference type="EMBL" id="MBG0738974.1"/>
    </source>
</evidence>
<keyword evidence="2" id="KW-0812">Transmembrane</keyword>
<feature type="transmembrane region" description="Helical" evidence="2">
    <location>
        <begin position="20"/>
        <end position="45"/>
    </location>
</feature>
<keyword evidence="4" id="KW-1185">Reference proteome</keyword>
<feature type="region of interest" description="Disordered" evidence="1">
    <location>
        <begin position="146"/>
        <end position="177"/>
    </location>
</feature>
<evidence type="ECO:0000256" key="2">
    <source>
        <dbReference type="SAM" id="Phobius"/>
    </source>
</evidence>
<dbReference type="Proteomes" id="UP000655366">
    <property type="component" value="Unassembled WGS sequence"/>
</dbReference>
<gene>
    <name evidence="3" type="ORF">IV500_05995</name>
</gene>
<protein>
    <submittedName>
        <fullName evidence="3">Uncharacterized protein</fullName>
    </submittedName>
</protein>
<accession>A0A931G771</accession>
<sequence>MPPTPSPTPVDVLVHSGPAEWWQILAALGPLAVLLGAGIAGYFAWRGLRQKAAADNRAEWWKRTQWALDYVYSGDAKRGTAGLKVLQVLGESELAGPGELAVLEAAWKTSLGEAEKKLALRVNVEPEDDRYSERILEYLDAQVKGRDQPLQVFDQPGVDDEPDPRDNKEDDKPEGGA</sequence>
<organism evidence="3 4">
    <name type="scientific">Arthrobacter terrae</name>
    <dbReference type="NCBI Taxonomy" id="2935737"/>
    <lineage>
        <taxon>Bacteria</taxon>
        <taxon>Bacillati</taxon>
        <taxon>Actinomycetota</taxon>
        <taxon>Actinomycetes</taxon>
        <taxon>Micrococcales</taxon>
        <taxon>Micrococcaceae</taxon>
        <taxon>Arthrobacter</taxon>
    </lineage>
</organism>
<evidence type="ECO:0000256" key="1">
    <source>
        <dbReference type="SAM" id="MobiDB-lite"/>
    </source>
</evidence>
<keyword evidence="2" id="KW-0472">Membrane</keyword>
<evidence type="ECO:0000313" key="4">
    <source>
        <dbReference type="Proteomes" id="UP000655366"/>
    </source>
</evidence>
<comment type="caution">
    <text evidence="3">The sequence shown here is derived from an EMBL/GenBank/DDBJ whole genome shotgun (WGS) entry which is preliminary data.</text>
</comment>
<reference evidence="3 4" key="1">
    <citation type="submission" date="2020-11" db="EMBL/GenBank/DDBJ databases">
        <title>Arthrobacter antarcticus sp. nov., isolated from Antarctic Soil.</title>
        <authorList>
            <person name="Li J."/>
        </authorList>
    </citation>
    <scope>NUCLEOTIDE SEQUENCE [LARGE SCALE GENOMIC DNA]</scope>
    <source>
        <strain evidence="3 4">Z1-20</strain>
    </source>
</reference>
<keyword evidence="2" id="KW-1133">Transmembrane helix</keyword>
<dbReference type="RefSeq" id="WP_196395924.1">
    <property type="nucleotide sequence ID" value="NZ_JADNYM010000006.1"/>
</dbReference>
<feature type="compositionally biased region" description="Basic and acidic residues" evidence="1">
    <location>
        <begin position="164"/>
        <end position="177"/>
    </location>
</feature>
<dbReference type="EMBL" id="JADNYM010000006">
    <property type="protein sequence ID" value="MBG0738974.1"/>
    <property type="molecule type" value="Genomic_DNA"/>
</dbReference>
<name>A0A931G771_9MICC</name>